<reference evidence="1" key="2">
    <citation type="submission" date="2023-01" db="EMBL/GenBank/DDBJ databases">
        <authorList>
            <person name="Petersen C."/>
        </authorList>
    </citation>
    <scope>NUCLEOTIDE SEQUENCE</scope>
    <source>
        <strain evidence="1">IBT 15450</strain>
    </source>
</reference>
<evidence type="ECO:0000313" key="1">
    <source>
        <dbReference type="EMBL" id="KAJ6034309.1"/>
    </source>
</evidence>
<keyword evidence="2" id="KW-1185">Reference proteome</keyword>
<dbReference type="Proteomes" id="UP001219568">
    <property type="component" value="Unassembled WGS sequence"/>
</dbReference>
<name>A0AAD6I5U4_PENCN</name>
<sequence length="61" mass="6867">MESHGSLVWSLDIDTCGIWNYDIWLECDCMGRNAISTALQCRPCNVPPKLQQSGFITSDMD</sequence>
<accession>A0AAD6I5U4</accession>
<proteinExistence type="predicted"/>
<comment type="caution">
    <text evidence="1">The sequence shown here is derived from an EMBL/GenBank/DDBJ whole genome shotgun (WGS) entry which is preliminary data.</text>
</comment>
<gene>
    <name evidence="1" type="ORF">N7460_008484</name>
</gene>
<organism evidence="1 2">
    <name type="scientific">Penicillium canescens</name>
    <dbReference type="NCBI Taxonomy" id="5083"/>
    <lineage>
        <taxon>Eukaryota</taxon>
        <taxon>Fungi</taxon>
        <taxon>Dikarya</taxon>
        <taxon>Ascomycota</taxon>
        <taxon>Pezizomycotina</taxon>
        <taxon>Eurotiomycetes</taxon>
        <taxon>Eurotiomycetidae</taxon>
        <taxon>Eurotiales</taxon>
        <taxon>Aspergillaceae</taxon>
        <taxon>Penicillium</taxon>
    </lineage>
</organism>
<dbReference type="AlphaFoldDB" id="A0AAD6I5U4"/>
<dbReference type="EMBL" id="JAQJZL010000010">
    <property type="protein sequence ID" value="KAJ6034309.1"/>
    <property type="molecule type" value="Genomic_DNA"/>
</dbReference>
<evidence type="ECO:0000313" key="2">
    <source>
        <dbReference type="Proteomes" id="UP001219568"/>
    </source>
</evidence>
<protein>
    <submittedName>
        <fullName evidence="1">Uncharacterized protein</fullName>
    </submittedName>
</protein>
<reference evidence="1" key="1">
    <citation type="journal article" date="2023" name="IMA Fungus">
        <title>Comparative genomic study of the Penicillium genus elucidates a diverse pangenome and 15 lateral gene transfer events.</title>
        <authorList>
            <person name="Petersen C."/>
            <person name="Sorensen T."/>
            <person name="Nielsen M.R."/>
            <person name="Sondergaard T.E."/>
            <person name="Sorensen J.L."/>
            <person name="Fitzpatrick D.A."/>
            <person name="Frisvad J.C."/>
            <person name="Nielsen K.L."/>
        </authorList>
    </citation>
    <scope>NUCLEOTIDE SEQUENCE</scope>
    <source>
        <strain evidence="1">IBT 15450</strain>
    </source>
</reference>